<evidence type="ECO:0000313" key="3">
    <source>
        <dbReference type="EMBL" id="KZN88909.1"/>
    </source>
</evidence>
<evidence type="ECO:0000256" key="2">
    <source>
        <dbReference type="SAM" id="Phobius"/>
    </source>
</evidence>
<sequence>MTNSTQNETPGWVTPVATAGSGLLGLCLILGLIFWAVRALSFRTIHIVQPLYDLLDTYHLAREARLDDPQRTLTDHFHKEMDDMERAEKKEKQKTRWSFAGSDTAYASKPASDTHGNKPENVGDVLSDKGKDKAKAKGSETRHAPRLPIIVEQSGASASTAEAEPEDADSDGVLVQWVRVPHGYRLPPKRKQAYALGRAIDAFKDWVGK</sequence>
<feature type="transmembrane region" description="Helical" evidence="2">
    <location>
        <begin position="12"/>
        <end position="37"/>
    </location>
</feature>
<keyword evidence="2" id="KW-0812">Transmembrane</keyword>
<dbReference type="EMBL" id="CM002799">
    <property type="protein sequence ID" value="KZN88909.1"/>
    <property type="molecule type" value="Genomic_DNA"/>
</dbReference>
<organism evidence="3">
    <name type="scientific">Penicillium chrysogenum</name>
    <name type="common">Penicillium notatum</name>
    <dbReference type="NCBI Taxonomy" id="5076"/>
    <lineage>
        <taxon>Eukaryota</taxon>
        <taxon>Fungi</taxon>
        <taxon>Dikarya</taxon>
        <taxon>Ascomycota</taxon>
        <taxon>Pezizomycotina</taxon>
        <taxon>Eurotiomycetes</taxon>
        <taxon>Eurotiomycetidae</taxon>
        <taxon>Eurotiales</taxon>
        <taxon>Aspergillaceae</taxon>
        <taxon>Penicillium</taxon>
        <taxon>Penicillium chrysogenum species complex</taxon>
    </lineage>
</organism>
<feature type="compositionally biased region" description="Basic and acidic residues" evidence="1">
    <location>
        <begin position="126"/>
        <end position="143"/>
    </location>
</feature>
<keyword evidence="2" id="KW-1133">Transmembrane helix</keyword>
<proteinExistence type="predicted"/>
<keyword evidence="2" id="KW-0472">Membrane</keyword>
<name>A0A167U4C8_PENCH</name>
<dbReference type="Proteomes" id="UP000076449">
    <property type="component" value="Chromosome II"/>
</dbReference>
<gene>
    <name evidence="3" type="ORF">EN45_075000</name>
</gene>
<dbReference type="AlphaFoldDB" id="A0A167U4C8"/>
<protein>
    <submittedName>
        <fullName evidence="3">Uncharacterized protein</fullName>
    </submittedName>
</protein>
<accession>A0A167U4C8</accession>
<reference evidence="3" key="1">
    <citation type="journal article" date="2014" name="Genome Announc.">
        <title>Complete sequencing and chromosome-scale genome assembly of the industrial progenitor strain P2niaD18 from the penicillin producer Penicillium chrysogenum.</title>
        <authorList>
            <person name="Specht T."/>
            <person name="Dahlmann T.A."/>
            <person name="Zadra I."/>
            <person name="Kurnsteiner H."/>
            <person name="Kuck U."/>
        </authorList>
    </citation>
    <scope>NUCLEOTIDE SEQUENCE [LARGE SCALE GENOMIC DNA]</scope>
    <source>
        <strain evidence="3">P2niaD18</strain>
    </source>
</reference>
<feature type="region of interest" description="Disordered" evidence="1">
    <location>
        <begin position="83"/>
        <end position="169"/>
    </location>
</feature>
<evidence type="ECO:0000256" key="1">
    <source>
        <dbReference type="SAM" id="MobiDB-lite"/>
    </source>
</evidence>